<dbReference type="Proteomes" id="UP000012073">
    <property type="component" value="Unassembled WGS sequence"/>
</dbReference>
<evidence type="ECO:0000256" key="2">
    <source>
        <dbReference type="SAM" id="Phobius"/>
    </source>
</evidence>
<dbReference type="EMBL" id="HG002044">
    <property type="protein sequence ID" value="CDF39487.1"/>
    <property type="molecule type" value="Genomic_DNA"/>
</dbReference>
<proteinExistence type="predicted"/>
<evidence type="ECO:0000313" key="4">
    <source>
        <dbReference type="Proteomes" id="UP000012073"/>
    </source>
</evidence>
<keyword evidence="2" id="KW-0812">Transmembrane</keyword>
<evidence type="ECO:0000256" key="1">
    <source>
        <dbReference type="SAM" id="MobiDB-lite"/>
    </source>
</evidence>
<dbReference type="KEGG" id="ccp:CHC_T00000310001"/>
<organism evidence="3 4">
    <name type="scientific">Chondrus crispus</name>
    <name type="common">Carrageen Irish moss</name>
    <name type="synonym">Polymorpha crispa</name>
    <dbReference type="NCBI Taxonomy" id="2769"/>
    <lineage>
        <taxon>Eukaryota</taxon>
        <taxon>Rhodophyta</taxon>
        <taxon>Florideophyceae</taxon>
        <taxon>Rhodymeniophycidae</taxon>
        <taxon>Gigartinales</taxon>
        <taxon>Gigartinaceae</taxon>
        <taxon>Chondrus</taxon>
    </lineage>
</organism>
<dbReference type="RefSeq" id="XP_005719398.1">
    <property type="nucleotide sequence ID" value="XM_005719341.1"/>
</dbReference>
<feature type="region of interest" description="Disordered" evidence="1">
    <location>
        <begin position="31"/>
        <end position="75"/>
    </location>
</feature>
<keyword evidence="4" id="KW-1185">Reference proteome</keyword>
<feature type="transmembrane region" description="Helical" evidence="2">
    <location>
        <begin position="12"/>
        <end position="32"/>
    </location>
</feature>
<gene>
    <name evidence="3" type="ORF">CHC_T00000310001</name>
</gene>
<reference evidence="4" key="1">
    <citation type="journal article" date="2013" name="Proc. Natl. Acad. Sci. U.S.A.">
        <title>Genome structure and metabolic features in the red seaweed Chondrus crispus shed light on evolution of the Archaeplastida.</title>
        <authorList>
            <person name="Collen J."/>
            <person name="Porcel B."/>
            <person name="Carre W."/>
            <person name="Ball S.G."/>
            <person name="Chaparro C."/>
            <person name="Tonon T."/>
            <person name="Barbeyron T."/>
            <person name="Michel G."/>
            <person name="Noel B."/>
            <person name="Valentin K."/>
            <person name="Elias M."/>
            <person name="Artiguenave F."/>
            <person name="Arun A."/>
            <person name="Aury J.M."/>
            <person name="Barbosa-Neto J.F."/>
            <person name="Bothwell J.H."/>
            <person name="Bouget F.Y."/>
            <person name="Brillet L."/>
            <person name="Cabello-Hurtado F."/>
            <person name="Capella-Gutierrez S."/>
            <person name="Charrier B."/>
            <person name="Cladiere L."/>
            <person name="Cock J.M."/>
            <person name="Coelho S.M."/>
            <person name="Colleoni C."/>
            <person name="Czjzek M."/>
            <person name="Da Silva C."/>
            <person name="Delage L."/>
            <person name="Denoeud F."/>
            <person name="Deschamps P."/>
            <person name="Dittami S.M."/>
            <person name="Gabaldon T."/>
            <person name="Gachon C.M."/>
            <person name="Groisillier A."/>
            <person name="Herve C."/>
            <person name="Jabbari K."/>
            <person name="Katinka M."/>
            <person name="Kloareg B."/>
            <person name="Kowalczyk N."/>
            <person name="Labadie K."/>
            <person name="Leblanc C."/>
            <person name="Lopez P.J."/>
            <person name="McLachlan D.H."/>
            <person name="Meslet-Cladiere L."/>
            <person name="Moustafa A."/>
            <person name="Nehr Z."/>
            <person name="Nyvall Collen P."/>
            <person name="Panaud O."/>
            <person name="Partensky F."/>
            <person name="Poulain J."/>
            <person name="Rensing S.A."/>
            <person name="Rousvoal S."/>
            <person name="Samson G."/>
            <person name="Symeonidi A."/>
            <person name="Weissenbach J."/>
            <person name="Zambounis A."/>
            <person name="Wincker P."/>
            <person name="Boyen C."/>
        </authorList>
    </citation>
    <scope>NUCLEOTIDE SEQUENCE [LARGE SCALE GENOMIC DNA]</scope>
    <source>
        <strain evidence="4">cv. Stackhouse</strain>
    </source>
</reference>
<dbReference type="GeneID" id="17327121"/>
<keyword evidence="2" id="KW-0472">Membrane</keyword>
<dbReference type="AlphaFoldDB" id="R7QLX9"/>
<name>R7QLX9_CHOCR</name>
<sequence>MPAPVGTPADIAFGGAVVAIGAAALLLFGNGFNAGRDDNDRGDGMGLPGAPNARRARGKDGKPPKWPPRKGGDDQ</sequence>
<protein>
    <submittedName>
        <fullName evidence="3">Uncharacterized protein</fullName>
    </submittedName>
</protein>
<evidence type="ECO:0000313" key="3">
    <source>
        <dbReference type="EMBL" id="CDF39487.1"/>
    </source>
</evidence>
<keyword evidence="2" id="KW-1133">Transmembrane helix</keyword>
<dbReference type="Gramene" id="CDF39487">
    <property type="protein sequence ID" value="CDF39487"/>
    <property type="gene ID" value="CHC_T00000310001"/>
</dbReference>
<accession>R7QLX9</accession>